<dbReference type="GO" id="GO:0004672">
    <property type="term" value="F:protein kinase activity"/>
    <property type="evidence" value="ECO:0007669"/>
    <property type="project" value="InterPro"/>
</dbReference>
<accession>A0A6C0HYX2</accession>
<feature type="region of interest" description="Disordered" evidence="1">
    <location>
        <begin position="381"/>
        <end position="410"/>
    </location>
</feature>
<feature type="compositionally biased region" description="Basic and acidic residues" evidence="1">
    <location>
        <begin position="338"/>
        <end position="347"/>
    </location>
</feature>
<feature type="compositionally biased region" description="Basic residues" evidence="1">
    <location>
        <begin position="398"/>
        <end position="410"/>
    </location>
</feature>
<feature type="region of interest" description="Disordered" evidence="1">
    <location>
        <begin position="325"/>
        <end position="347"/>
    </location>
</feature>
<dbReference type="PROSITE" id="PS50011">
    <property type="entry name" value="PROTEIN_KINASE_DOM"/>
    <property type="match status" value="1"/>
</dbReference>
<dbReference type="GO" id="GO:0005524">
    <property type="term" value="F:ATP binding"/>
    <property type="evidence" value="ECO:0007669"/>
    <property type="project" value="InterPro"/>
</dbReference>
<sequence length="410" mass="47954">MRGGVVSKEDQSELLKDQIDRLLEESDFEFLQRGTFGFVFKVTYTGERSSGFIDFETKKSERVFIMKVQAMDFEMSLKNSDNTGLPPNSKRIDWGRLRDEVDLQKNLFETALEKNIRPPCPAILDFRSITLTQLDSFVKKNKNPDKQTDLIYKDGGEAIPPEEYDDYNAGIILMEFVPAFDITTIMQKQLETFYIPRFKEIRNKVFRLYCTALQCGIDQVDVNPPNYLFGEDGTVTMIDFGIARIVEDPTIDELIDRAEKGEYEPLKDYLREHNHRFDQWLLNNEKGHGTVVFDPLKPLTLPDGLAKQCQDGICQIEYQVKKTRTQQQIDKTRRRRQTEKDALEAPARQREKIMEKIKEIEERKVRKERELKAESPSFWNRMNPFSNVDFEPSFSRGGTKRRRKGRTKKL</sequence>
<organism evidence="3">
    <name type="scientific">viral metagenome</name>
    <dbReference type="NCBI Taxonomy" id="1070528"/>
    <lineage>
        <taxon>unclassified sequences</taxon>
        <taxon>metagenomes</taxon>
        <taxon>organismal metagenomes</taxon>
    </lineage>
</organism>
<evidence type="ECO:0000259" key="2">
    <source>
        <dbReference type="PROSITE" id="PS50011"/>
    </source>
</evidence>
<name>A0A6C0HYX2_9ZZZZ</name>
<evidence type="ECO:0000256" key="1">
    <source>
        <dbReference type="SAM" id="MobiDB-lite"/>
    </source>
</evidence>
<dbReference type="SUPFAM" id="SSF56112">
    <property type="entry name" value="Protein kinase-like (PK-like)"/>
    <property type="match status" value="1"/>
</dbReference>
<dbReference type="InterPro" id="IPR011009">
    <property type="entry name" value="Kinase-like_dom_sf"/>
</dbReference>
<dbReference type="EMBL" id="MN740042">
    <property type="protein sequence ID" value="QHT85560.1"/>
    <property type="molecule type" value="Genomic_DNA"/>
</dbReference>
<dbReference type="InterPro" id="IPR000719">
    <property type="entry name" value="Prot_kinase_dom"/>
</dbReference>
<feature type="domain" description="Protein kinase" evidence="2">
    <location>
        <begin position="25"/>
        <end position="386"/>
    </location>
</feature>
<dbReference type="AlphaFoldDB" id="A0A6C0HYX2"/>
<reference evidence="3" key="1">
    <citation type="journal article" date="2020" name="Nature">
        <title>Giant virus diversity and host interactions through global metagenomics.</title>
        <authorList>
            <person name="Schulz F."/>
            <person name="Roux S."/>
            <person name="Paez-Espino D."/>
            <person name="Jungbluth S."/>
            <person name="Walsh D.A."/>
            <person name="Denef V.J."/>
            <person name="McMahon K.D."/>
            <person name="Konstantinidis K.T."/>
            <person name="Eloe-Fadrosh E.A."/>
            <person name="Kyrpides N.C."/>
            <person name="Woyke T."/>
        </authorList>
    </citation>
    <scope>NUCLEOTIDE SEQUENCE</scope>
    <source>
        <strain evidence="3">GVMAG-M-3300023184-17</strain>
    </source>
</reference>
<protein>
    <recommendedName>
        <fullName evidence="2">Protein kinase domain-containing protein</fullName>
    </recommendedName>
</protein>
<proteinExistence type="predicted"/>
<evidence type="ECO:0000313" key="3">
    <source>
        <dbReference type="EMBL" id="QHT85560.1"/>
    </source>
</evidence>